<keyword evidence="18" id="KW-1185">Reference proteome</keyword>
<evidence type="ECO:0000313" key="17">
    <source>
        <dbReference type="EMBL" id="RHJ88517.1"/>
    </source>
</evidence>
<dbReference type="PANTHER" id="PTHR22749">
    <property type="entry name" value="RIBOFLAVIN KINASE/FMN ADENYLYLTRANSFERASE"/>
    <property type="match status" value="1"/>
</dbReference>
<dbReference type="Proteomes" id="UP000284841">
    <property type="component" value="Unassembled WGS sequence"/>
</dbReference>
<dbReference type="UniPathway" id="UPA00277">
    <property type="reaction ID" value="UER00407"/>
</dbReference>
<evidence type="ECO:0000259" key="16">
    <source>
        <dbReference type="SMART" id="SM00904"/>
    </source>
</evidence>
<dbReference type="GO" id="GO:0005524">
    <property type="term" value="F:ATP binding"/>
    <property type="evidence" value="ECO:0007669"/>
    <property type="project" value="UniProtKB-UniRule"/>
</dbReference>
<dbReference type="Pfam" id="PF01687">
    <property type="entry name" value="Flavokinase"/>
    <property type="match status" value="1"/>
</dbReference>
<dbReference type="RefSeq" id="WP_067542733.1">
    <property type="nucleotide sequence ID" value="NZ_AP025567.1"/>
</dbReference>
<dbReference type="NCBIfam" id="NF004160">
    <property type="entry name" value="PRK05627.1-3"/>
    <property type="match status" value="1"/>
</dbReference>
<evidence type="ECO:0000256" key="6">
    <source>
        <dbReference type="ARBA" id="ARBA00022679"/>
    </source>
</evidence>
<feature type="domain" description="Riboflavin kinase" evidence="16">
    <location>
        <begin position="182"/>
        <end position="306"/>
    </location>
</feature>
<dbReference type="STRING" id="1776384.GCA_900086585_04162"/>
<evidence type="ECO:0000256" key="5">
    <source>
        <dbReference type="ARBA" id="ARBA00022643"/>
    </source>
</evidence>
<dbReference type="NCBIfam" id="NF004162">
    <property type="entry name" value="PRK05627.1-5"/>
    <property type="match status" value="1"/>
</dbReference>
<dbReference type="GO" id="GO:0009231">
    <property type="term" value="P:riboflavin biosynthetic process"/>
    <property type="evidence" value="ECO:0007669"/>
    <property type="project" value="InterPro"/>
</dbReference>
<dbReference type="FunFam" id="2.40.30.30:FF:000003">
    <property type="entry name" value="Riboflavin biosynthesis protein"/>
    <property type="match status" value="1"/>
</dbReference>
<dbReference type="GO" id="GO:0003919">
    <property type="term" value="F:FMN adenylyltransferase activity"/>
    <property type="evidence" value="ECO:0007669"/>
    <property type="project" value="UniProtKB-UniRule"/>
</dbReference>
<dbReference type="EC" id="2.7.7.2" evidence="15"/>
<keyword evidence="6 15" id="KW-0808">Transferase</keyword>
<evidence type="ECO:0000256" key="3">
    <source>
        <dbReference type="ARBA" id="ARBA00005201"/>
    </source>
</evidence>
<dbReference type="PANTHER" id="PTHR22749:SF6">
    <property type="entry name" value="RIBOFLAVIN KINASE"/>
    <property type="match status" value="1"/>
</dbReference>
<evidence type="ECO:0000256" key="12">
    <source>
        <dbReference type="ARBA" id="ARBA00023268"/>
    </source>
</evidence>
<organism evidence="17 18">
    <name type="scientific">Emergencia timonensis</name>
    <dbReference type="NCBI Taxonomy" id="1776384"/>
    <lineage>
        <taxon>Bacteria</taxon>
        <taxon>Bacillati</taxon>
        <taxon>Bacillota</taxon>
        <taxon>Clostridia</taxon>
        <taxon>Peptostreptococcales</taxon>
        <taxon>Anaerovoracaceae</taxon>
        <taxon>Emergencia</taxon>
    </lineage>
</organism>
<evidence type="ECO:0000256" key="10">
    <source>
        <dbReference type="ARBA" id="ARBA00022827"/>
    </source>
</evidence>
<accession>A0A415E4D3</accession>
<protein>
    <recommendedName>
        <fullName evidence="15">Riboflavin biosynthesis protein</fullName>
    </recommendedName>
    <domain>
        <recommendedName>
            <fullName evidence="15">Riboflavin kinase</fullName>
            <ecNumber evidence="15">2.7.1.26</ecNumber>
        </recommendedName>
        <alternativeName>
            <fullName evidence="15">Flavokinase</fullName>
        </alternativeName>
    </domain>
    <domain>
        <recommendedName>
            <fullName evidence="15">FMN adenylyltransferase</fullName>
            <ecNumber evidence="15">2.7.7.2</ecNumber>
        </recommendedName>
        <alternativeName>
            <fullName evidence="15">FAD pyrophosphorylase</fullName>
        </alternativeName>
        <alternativeName>
            <fullName evidence="15">FAD synthase</fullName>
        </alternativeName>
    </domain>
</protein>
<dbReference type="PIRSF" id="PIRSF004491">
    <property type="entry name" value="FAD_Synth"/>
    <property type="match status" value="1"/>
</dbReference>
<evidence type="ECO:0000256" key="7">
    <source>
        <dbReference type="ARBA" id="ARBA00022695"/>
    </source>
</evidence>
<comment type="similarity">
    <text evidence="15">Belongs to the ribF family.</text>
</comment>
<dbReference type="InterPro" id="IPR015865">
    <property type="entry name" value="Riboflavin_kinase_bac/euk"/>
</dbReference>
<dbReference type="InterPro" id="IPR002606">
    <property type="entry name" value="Riboflavin_kinase_bac"/>
</dbReference>
<dbReference type="GO" id="GO:0009398">
    <property type="term" value="P:FMN biosynthetic process"/>
    <property type="evidence" value="ECO:0007669"/>
    <property type="project" value="UniProtKB-UniRule"/>
</dbReference>
<proteinExistence type="inferred from homology"/>
<dbReference type="EC" id="2.7.1.26" evidence="15"/>
<gene>
    <name evidence="17" type="ORF">DW099_09055</name>
</gene>
<dbReference type="EMBL" id="QRMS01000002">
    <property type="protein sequence ID" value="RHJ88517.1"/>
    <property type="molecule type" value="Genomic_DNA"/>
</dbReference>
<dbReference type="Pfam" id="PF06574">
    <property type="entry name" value="FAD_syn"/>
    <property type="match status" value="1"/>
</dbReference>
<keyword evidence="8 15" id="KW-0547">Nucleotide-binding</keyword>
<comment type="caution">
    <text evidence="17">The sequence shown here is derived from an EMBL/GenBank/DDBJ whole genome shotgun (WGS) entry which is preliminary data.</text>
</comment>
<dbReference type="FunFam" id="3.40.50.620:FF:000021">
    <property type="entry name" value="Riboflavin biosynthesis protein"/>
    <property type="match status" value="1"/>
</dbReference>
<dbReference type="GeneID" id="83006437"/>
<keyword evidence="5 15" id="KW-0288">FMN</keyword>
<keyword evidence="12" id="KW-0511">Multifunctional enzyme</keyword>
<dbReference type="Gene3D" id="2.40.30.30">
    <property type="entry name" value="Riboflavin kinase-like"/>
    <property type="match status" value="1"/>
</dbReference>
<dbReference type="GO" id="GO:0006747">
    <property type="term" value="P:FAD biosynthetic process"/>
    <property type="evidence" value="ECO:0007669"/>
    <property type="project" value="UniProtKB-UniRule"/>
</dbReference>
<name>A0A415E4D3_9FIRM</name>
<keyword evidence="10 15" id="KW-0274">FAD</keyword>
<evidence type="ECO:0000256" key="2">
    <source>
        <dbReference type="ARBA" id="ARBA00004726"/>
    </source>
</evidence>
<evidence type="ECO:0000256" key="15">
    <source>
        <dbReference type="PIRNR" id="PIRNR004491"/>
    </source>
</evidence>
<reference evidence="17 18" key="1">
    <citation type="submission" date="2018-08" db="EMBL/GenBank/DDBJ databases">
        <title>A genome reference for cultivated species of the human gut microbiota.</title>
        <authorList>
            <person name="Zou Y."/>
            <person name="Xue W."/>
            <person name="Luo G."/>
        </authorList>
    </citation>
    <scope>NUCLEOTIDE SEQUENCE [LARGE SCALE GENOMIC DNA]</scope>
    <source>
        <strain evidence="17 18">AM07-24</strain>
    </source>
</reference>
<evidence type="ECO:0000256" key="13">
    <source>
        <dbReference type="ARBA" id="ARBA00047880"/>
    </source>
</evidence>
<evidence type="ECO:0000256" key="9">
    <source>
        <dbReference type="ARBA" id="ARBA00022777"/>
    </source>
</evidence>
<comment type="pathway">
    <text evidence="3 15">Cofactor biosynthesis; FMN biosynthesis; FMN from riboflavin (ATP route): step 1/1.</text>
</comment>
<comment type="function">
    <text evidence="1">Catalyzes the phosphorylation of riboflavin to FMN followed by the adenylation of FMN to FAD.</text>
</comment>
<keyword evidence="9 15" id="KW-0418">Kinase</keyword>
<dbReference type="GO" id="GO:0008531">
    <property type="term" value="F:riboflavin kinase activity"/>
    <property type="evidence" value="ECO:0007669"/>
    <property type="project" value="UniProtKB-UniRule"/>
</dbReference>
<dbReference type="InterPro" id="IPR015864">
    <property type="entry name" value="FAD_synthase"/>
</dbReference>
<keyword evidence="4 15" id="KW-0285">Flavoprotein</keyword>
<dbReference type="SUPFAM" id="SSF52374">
    <property type="entry name" value="Nucleotidylyl transferase"/>
    <property type="match status" value="1"/>
</dbReference>
<dbReference type="InterPro" id="IPR023465">
    <property type="entry name" value="Riboflavin_kinase_dom_sf"/>
</dbReference>
<keyword evidence="7 15" id="KW-0548">Nucleotidyltransferase</keyword>
<dbReference type="SUPFAM" id="SSF82114">
    <property type="entry name" value="Riboflavin kinase-like"/>
    <property type="match status" value="1"/>
</dbReference>
<dbReference type="SMART" id="SM00904">
    <property type="entry name" value="Flavokinase"/>
    <property type="match status" value="1"/>
</dbReference>
<sequence>MKIFETLEEIKDIEPSAVALGNFDGVHLGHQELIRQMVKTARERNLKAAVFTFSNHPKDLLPKEKKVKNILSRKEKAQIIESLDVDYLFNIEFTKAIMTMEPVDFIKKLLLDKFSMKAAFCGFNYHFGYKAQGNPDVLRNVGLEEDFDVTEMSAYKIKGNIVSSSMIRTLIASGQVEKCMTYMGRHYSIGGEVVVGNRLGRKLGFPTSNLVIDPSMVTPPNGVYVTYCTYNGVRYPSVTNVGIKPTVGHYNKNVETHIFNFDKELYGKHIEVEFLEKTRDEVKFDSVRDLSEQIVRDCREAKAFHDKIGGNIEK</sequence>
<comment type="catalytic activity">
    <reaction evidence="13 15">
        <text>riboflavin + ATP = FMN + ADP + H(+)</text>
        <dbReference type="Rhea" id="RHEA:14357"/>
        <dbReference type="ChEBI" id="CHEBI:15378"/>
        <dbReference type="ChEBI" id="CHEBI:30616"/>
        <dbReference type="ChEBI" id="CHEBI:57986"/>
        <dbReference type="ChEBI" id="CHEBI:58210"/>
        <dbReference type="ChEBI" id="CHEBI:456216"/>
        <dbReference type="EC" id="2.7.1.26"/>
    </reaction>
</comment>
<evidence type="ECO:0000256" key="14">
    <source>
        <dbReference type="ARBA" id="ARBA00049494"/>
    </source>
</evidence>
<evidence type="ECO:0000256" key="8">
    <source>
        <dbReference type="ARBA" id="ARBA00022741"/>
    </source>
</evidence>
<dbReference type="CDD" id="cd02064">
    <property type="entry name" value="FAD_synthetase_N"/>
    <property type="match status" value="1"/>
</dbReference>
<dbReference type="Gene3D" id="3.40.50.620">
    <property type="entry name" value="HUPs"/>
    <property type="match status" value="1"/>
</dbReference>
<evidence type="ECO:0000256" key="4">
    <source>
        <dbReference type="ARBA" id="ARBA00022630"/>
    </source>
</evidence>
<dbReference type="OrthoDB" id="9803667at2"/>
<evidence type="ECO:0000256" key="11">
    <source>
        <dbReference type="ARBA" id="ARBA00022840"/>
    </source>
</evidence>
<dbReference type="InterPro" id="IPR014729">
    <property type="entry name" value="Rossmann-like_a/b/a_fold"/>
</dbReference>
<evidence type="ECO:0000313" key="18">
    <source>
        <dbReference type="Proteomes" id="UP000284841"/>
    </source>
</evidence>
<comment type="catalytic activity">
    <reaction evidence="14 15">
        <text>FMN + ATP + H(+) = FAD + diphosphate</text>
        <dbReference type="Rhea" id="RHEA:17237"/>
        <dbReference type="ChEBI" id="CHEBI:15378"/>
        <dbReference type="ChEBI" id="CHEBI:30616"/>
        <dbReference type="ChEBI" id="CHEBI:33019"/>
        <dbReference type="ChEBI" id="CHEBI:57692"/>
        <dbReference type="ChEBI" id="CHEBI:58210"/>
        <dbReference type="EC" id="2.7.7.2"/>
    </reaction>
</comment>
<dbReference type="UniPathway" id="UPA00276">
    <property type="reaction ID" value="UER00406"/>
</dbReference>
<dbReference type="AlphaFoldDB" id="A0A415E4D3"/>
<evidence type="ECO:0000256" key="1">
    <source>
        <dbReference type="ARBA" id="ARBA00002121"/>
    </source>
</evidence>
<dbReference type="NCBIfam" id="TIGR00083">
    <property type="entry name" value="ribF"/>
    <property type="match status" value="1"/>
</dbReference>
<keyword evidence="11 15" id="KW-0067">ATP-binding</keyword>
<comment type="pathway">
    <text evidence="2 15">Cofactor biosynthesis; FAD biosynthesis; FAD from FMN: step 1/1.</text>
</comment>
<dbReference type="InterPro" id="IPR023468">
    <property type="entry name" value="Riboflavin_kinase"/>
</dbReference>